<dbReference type="OrthoDB" id="3775566at2759"/>
<keyword evidence="3" id="KW-1185">Reference proteome</keyword>
<dbReference type="AlphaFoldDB" id="A0A6A6IKC2"/>
<name>A0A6A6IKC2_9PLEO</name>
<proteinExistence type="predicted"/>
<evidence type="ECO:0000313" key="2">
    <source>
        <dbReference type="EMBL" id="KAF2250528.1"/>
    </source>
</evidence>
<evidence type="ECO:0008006" key="4">
    <source>
        <dbReference type="Google" id="ProtNLM"/>
    </source>
</evidence>
<dbReference type="GeneID" id="54584248"/>
<evidence type="ECO:0000256" key="1">
    <source>
        <dbReference type="SAM" id="SignalP"/>
    </source>
</evidence>
<sequence>MRSILAPVVLLSSALLARAGGIAQKDFSGIGNIFVLNSSDWPSATPDQKVGCLDDNGKFINPDDEEDCGVFTRLANYPYTLSTKKGNCTFDDATQEKNTDSWYGKSDNAWNCNGTHKAVIYDELYTIDGFPYVFLCWGDIACYYDVKKVPGKNETLSLWQFRWGSHQMGITPGHMQAQLLWNKIGDLPKREDMENIPSPRITLEDGLQIPLEGQQLSA</sequence>
<protein>
    <recommendedName>
        <fullName evidence="4">Lytic polysaccharide monooxygenase</fullName>
    </recommendedName>
</protein>
<reference evidence="2" key="1">
    <citation type="journal article" date="2020" name="Stud. Mycol.">
        <title>101 Dothideomycetes genomes: a test case for predicting lifestyles and emergence of pathogens.</title>
        <authorList>
            <person name="Haridas S."/>
            <person name="Albert R."/>
            <person name="Binder M."/>
            <person name="Bloem J."/>
            <person name="Labutti K."/>
            <person name="Salamov A."/>
            <person name="Andreopoulos B."/>
            <person name="Baker S."/>
            <person name="Barry K."/>
            <person name="Bills G."/>
            <person name="Bluhm B."/>
            <person name="Cannon C."/>
            <person name="Castanera R."/>
            <person name="Culley D."/>
            <person name="Daum C."/>
            <person name="Ezra D."/>
            <person name="Gonzalez J."/>
            <person name="Henrissat B."/>
            <person name="Kuo A."/>
            <person name="Liang C."/>
            <person name="Lipzen A."/>
            <person name="Lutzoni F."/>
            <person name="Magnuson J."/>
            <person name="Mondo S."/>
            <person name="Nolan M."/>
            <person name="Ohm R."/>
            <person name="Pangilinan J."/>
            <person name="Park H.-J."/>
            <person name="Ramirez L."/>
            <person name="Alfaro M."/>
            <person name="Sun H."/>
            <person name="Tritt A."/>
            <person name="Yoshinaga Y."/>
            <person name="Zwiers L.-H."/>
            <person name="Turgeon B."/>
            <person name="Goodwin S."/>
            <person name="Spatafora J."/>
            <person name="Crous P."/>
            <person name="Grigoriev I."/>
        </authorList>
    </citation>
    <scope>NUCLEOTIDE SEQUENCE</scope>
    <source>
        <strain evidence="2">CBS 122368</strain>
    </source>
</reference>
<feature type="chain" id="PRO_5025352747" description="Lytic polysaccharide monooxygenase" evidence="1">
    <location>
        <begin position="20"/>
        <end position="218"/>
    </location>
</feature>
<gene>
    <name evidence="2" type="ORF">BU26DRAFT_529755</name>
</gene>
<feature type="signal peptide" evidence="1">
    <location>
        <begin position="1"/>
        <end position="19"/>
    </location>
</feature>
<evidence type="ECO:0000313" key="3">
    <source>
        <dbReference type="Proteomes" id="UP000800094"/>
    </source>
</evidence>
<dbReference type="RefSeq" id="XP_033685532.1">
    <property type="nucleotide sequence ID" value="XM_033830918.1"/>
</dbReference>
<accession>A0A6A6IKC2</accession>
<organism evidence="2 3">
    <name type="scientific">Trematosphaeria pertusa</name>
    <dbReference type="NCBI Taxonomy" id="390896"/>
    <lineage>
        <taxon>Eukaryota</taxon>
        <taxon>Fungi</taxon>
        <taxon>Dikarya</taxon>
        <taxon>Ascomycota</taxon>
        <taxon>Pezizomycotina</taxon>
        <taxon>Dothideomycetes</taxon>
        <taxon>Pleosporomycetidae</taxon>
        <taxon>Pleosporales</taxon>
        <taxon>Massarineae</taxon>
        <taxon>Trematosphaeriaceae</taxon>
        <taxon>Trematosphaeria</taxon>
    </lineage>
</organism>
<keyword evidence="1" id="KW-0732">Signal</keyword>
<dbReference type="EMBL" id="ML987193">
    <property type="protein sequence ID" value="KAF2250528.1"/>
    <property type="molecule type" value="Genomic_DNA"/>
</dbReference>
<dbReference type="Proteomes" id="UP000800094">
    <property type="component" value="Unassembled WGS sequence"/>
</dbReference>